<dbReference type="STRING" id="754436.JCM19237_6182"/>
<keyword evidence="1" id="KW-0472">Membrane</keyword>
<keyword evidence="1" id="KW-1133">Transmembrane helix</keyword>
<reference evidence="2 3" key="1">
    <citation type="journal article" date="2014" name="Genome Announc.">
        <title>Draft Genome Sequences of Two Vibrionaceae Species, Vibrio ponticus C121 and Photobacterium aphoticum C119, Isolated as Coral Reef Microbiota.</title>
        <authorList>
            <person name="Al-saari N."/>
            <person name="Meirelles P.M."/>
            <person name="Mino S."/>
            <person name="Suda W."/>
            <person name="Oshima K."/>
            <person name="Hattori M."/>
            <person name="Ohkuma M."/>
            <person name="Thompson F.L."/>
            <person name="Gomez-Gil B."/>
            <person name="Sawabe T."/>
            <person name="Sawabe T."/>
        </authorList>
    </citation>
    <scope>NUCLEOTIDE SEQUENCE [LARGE SCALE GENOMIC DNA]</scope>
    <source>
        <strain evidence="2 3">JCM 19237</strain>
    </source>
</reference>
<evidence type="ECO:0000313" key="3">
    <source>
        <dbReference type="Proteomes" id="UP000029227"/>
    </source>
</evidence>
<dbReference type="Proteomes" id="UP000029227">
    <property type="component" value="Unassembled WGS sequence"/>
</dbReference>
<feature type="transmembrane region" description="Helical" evidence="1">
    <location>
        <begin position="20"/>
        <end position="40"/>
    </location>
</feature>
<name>A0A090QN91_9GAMM</name>
<keyword evidence="1" id="KW-0812">Transmembrane</keyword>
<comment type="caution">
    <text evidence="2">The sequence shown here is derived from an EMBL/GenBank/DDBJ whole genome shotgun (WGS) entry which is preliminary data.</text>
</comment>
<dbReference type="EMBL" id="BBMN01000001">
    <property type="protein sequence ID" value="GAL03289.1"/>
    <property type="molecule type" value="Genomic_DNA"/>
</dbReference>
<accession>A0A090QN91</accession>
<gene>
    <name evidence="2" type="ORF">JCM19237_6182</name>
</gene>
<dbReference type="AlphaFoldDB" id="A0A090QN91"/>
<evidence type="ECO:0000313" key="2">
    <source>
        <dbReference type="EMBL" id="GAL03289.1"/>
    </source>
</evidence>
<organism evidence="2 3">
    <name type="scientific">Photobacterium aphoticum</name>
    <dbReference type="NCBI Taxonomy" id="754436"/>
    <lineage>
        <taxon>Bacteria</taxon>
        <taxon>Pseudomonadati</taxon>
        <taxon>Pseudomonadota</taxon>
        <taxon>Gammaproteobacteria</taxon>
        <taxon>Vibrionales</taxon>
        <taxon>Vibrionaceae</taxon>
        <taxon>Photobacterium</taxon>
    </lineage>
</organism>
<evidence type="ECO:0000256" key="1">
    <source>
        <dbReference type="SAM" id="Phobius"/>
    </source>
</evidence>
<proteinExistence type="predicted"/>
<protein>
    <submittedName>
        <fullName evidence="2">Uncharacterized protein</fullName>
    </submittedName>
</protein>
<sequence>MSTCQANGAYFILIFHEVNAIFDQIAVYFYFVIVFCFNSMV</sequence>